<evidence type="ECO:0000256" key="1">
    <source>
        <dbReference type="ARBA" id="ARBA00007749"/>
    </source>
</evidence>
<dbReference type="InterPro" id="IPR001279">
    <property type="entry name" value="Metallo-B-lactamas"/>
</dbReference>
<keyword evidence="2" id="KW-0479">Metal-binding</keyword>
<evidence type="ECO:0000256" key="2">
    <source>
        <dbReference type="ARBA" id="ARBA00022723"/>
    </source>
</evidence>
<name>A0A327SK08_9SPHI</name>
<dbReference type="CDD" id="cd07742">
    <property type="entry name" value="metallo-hydrolase-like_MBL-fold"/>
    <property type="match status" value="1"/>
</dbReference>
<proteinExistence type="inferred from homology"/>
<organism evidence="6 7">
    <name type="scientific">Pedobacter cryoconitis</name>
    <dbReference type="NCBI Taxonomy" id="188932"/>
    <lineage>
        <taxon>Bacteria</taxon>
        <taxon>Pseudomonadati</taxon>
        <taxon>Bacteroidota</taxon>
        <taxon>Sphingobacteriia</taxon>
        <taxon>Sphingobacteriales</taxon>
        <taxon>Sphingobacteriaceae</taxon>
        <taxon>Pedobacter</taxon>
    </lineage>
</organism>
<accession>A0A327SK08</accession>
<comment type="caution">
    <text evidence="6">The sequence shown here is derived from an EMBL/GenBank/DDBJ whole genome shotgun (WGS) entry which is preliminary data.</text>
</comment>
<dbReference type="AlphaFoldDB" id="A0A327SK08"/>
<dbReference type="PANTHER" id="PTHR42978:SF3">
    <property type="entry name" value="BLR3078 PROTEIN"/>
    <property type="match status" value="1"/>
</dbReference>
<dbReference type="EMBL" id="QLLR01000013">
    <property type="protein sequence ID" value="RAJ29530.1"/>
    <property type="molecule type" value="Genomic_DNA"/>
</dbReference>
<dbReference type="GO" id="GO:0016787">
    <property type="term" value="F:hydrolase activity"/>
    <property type="evidence" value="ECO:0007669"/>
    <property type="project" value="UniProtKB-KW"/>
</dbReference>
<dbReference type="Proteomes" id="UP000249754">
    <property type="component" value="Unassembled WGS sequence"/>
</dbReference>
<dbReference type="GO" id="GO:0046872">
    <property type="term" value="F:metal ion binding"/>
    <property type="evidence" value="ECO:0007669"/>
    <property type="project" value="UniProtKB-KW"/>
</dbReference>
<dbReference type="InterPro" id="IPR036866">
    <property type="entry name" value="RibonucZ/Hydroxyglut_hydro"/>
</dbReference>
<evidence type="ECO:0000256" key="3">
    <source>
        <dbReference type="ARBA" id="ARBA00022801"/>
    </source>
</evidence>
<dbReference type="PANTHER" id="PTHR42978">
    <property type="entry name" value="QUORUM-QUENCHING LACTONASE YTNP-RELATED-RELATED"/>
    <property type="match status" value="1"/>
</dbReference>
<keyword evidence="3 6" id="KW-0378">Hydrolase</keyword>
<protein>
    <submittedName>
        <fullName evidence="6">Glyoxylase-like metal-dependent hydrolase (Beta-lactamase superfamily II)</fullName>
    </submittedName>
</protein>
<feature type="domain" description="Metallo-beta-lactamase" evidence="5">
    <location>
        <begin position="22"/>
        <end position="245"/>
    </location>
</feature>
<dbReference type="Gene3D" id="3.60.15.10">
    <property type="entry name" value="Ribonuclease Z/Hydroxyacylglutathione hydrolase-like"/>
    <property type="match status" value="1"/>
</dbReference>
<sequence length="255" mass="28733">MVKIHHINCGSLQRDPESLKVLCHCLLLEDANGLALVDTGIGIQDILHPLERIGKTIINQAGFNFNISETAISKIERLGFSKDDVKHCIISHLDPDHIGGLADFPQATVHLSAIELQSFLEGHSRYRPQQFAHRPLLKLYPEFDESWFGLAAKRADLNFESAVYLVFLPGHTLGHCGVAIQQKDKWLLYVGDAYYLREELFTTAHPVEELAALMAMDNKQRITSLENLRMFAQKYAEEIELFGYHDPSELTGAIP</sequence>
<dbReference type="OrthoDB" id="9802897at2"/>
<evidence type="ECO:0000256" key="4">
    <source>
        <dbReference type="ARBA" id="ARBA00022833"/>
    </source>
</evidence>
<dbReference type="InterPro" id="IPR051013">
    <property type="entry name" value="MBL_superfamily_lactonases"/>
</dbReference>
<gene>
    <name evidence="6" type="ORF">LY11_02793</name>
</gene>
<evidence type="ECO:0000313" key="7">
    <source>
        <dbReference type="Proteomes" id="UP000249754"/>
    </source>
</evidence>
<keyword evidence="4" id="KW-0862">Zinc</keyword>
<dbReference type="RefSeq" id="WP_111634257.1">
    <property type="nucleotide sequence ID" value="NZ_QLLR01000013.1"/>
</dbReference>
<evidence type="ECO:0000313" key="6">
    <source>
        <dbReference type="EMBL" id="RAJ29530.1"/>
    </source>
</evidence>
<dbReference type="SUPFAM" id="SSF56281">
    <property type="entry name" value="Metallo-hydrolase/oxidoreductase"/>
    <property type="match status" value="1"/>
</dbReference>
<dbReference type="SMART" id="SM00849">
    <property type="entry name" value="Lactamase_B"/>
    <property type="match status" value="1"/>
</dbReference>
<reference evidence="6 7" key="1">
    <citation type="submission" date="2018-06" db="EMBL/GenBank/DDBJ databases">
        <title>Genomic Encyclopedia of Archaeal and Bacterial Type Strains, Phase II (KMG-II): from individual species to whole genera.</title>
        <authorList>
            <person name="Goeker M."/>
        </authorList>
    </citation>
    <scope>NUCLEOTIDE SEQUENCE [LARGE SCALE GENOMIC DNA]</scope>
    <source>
        <strain evidence="6 7">DSM 14825</strain>
    </source>
</reference>
<dbReference type="Pfam" id="PF00753">
    <property type="entry name" value="Lactamase_B"/>
    <property type="match status" value="1"/>
</dbReference>
<evidence type="ECO:0000259" key="5">
    <source>
        <dbReference type="SMART" id="SM00849"/>
    </source>
</evidence>
<comment type="similarity">
    <text evidence="1">Belongs to the metallo-beta-lactamase superfamily.</text>
</comment>